<dbReference type="SUPFAM" id="SSF56281">
    <property type="entry name" value="Metallo-hydrolase/oxidoreductase"/>
    <property type="match status" value="1"/>
</dbReference>
<dbReference type="EMBL" id="FOEN01000003">
    <property type="protein sequence ID" value="SEP91136.1"/>
    <property type="molecule type" value="Genomic_DNA"/>
</dbReference>
<reference evidence="3 4" key="1">
    <citation type="submission" date="2016-10" db="EMBL/GenBank/DDBJ databases">
        <authorList>
            <person name="de Groot N.N."/>
        </authorList>
    </citation>
    <scope>NUCLEOTIDE SEQUENCE [LARGE SCALE GENOMIC DNA]</scope>
    <source>
        <strain evidence="3 4">DSM 15695</strain>
    </source>
</reference>
<dbReference type="AlphaFoldDB" id="A0A1H9BQC3"/>
<keyword evidence="1" id="KW-0862">Zinc</keyword>
<evidence type="ECO:0000259" key="2">
    <source>
        <dbReference type="SMART" id="SM00849"/>
    </source>
</evidence>
<accession>A0A1H9BQC3</accession>
<feature type="domain" description="Metallo-beta-lactamase" evidence="2">
    <location>
        <begin position="21"/>
        <end position="214"/>
    </location>
</feature>
<dbReference type="CDD" id="cd07716">
    <property type="entry name" value="RNaseZ_short-form-like_MBL-fold"/>
    <property type="match status" value="1"/>
</dbReference>
<dbReference type="PANTHER" id="PTHR46018">
    <property type="entry name" value="ZINC PHOSPHODIESTERASE ELAC PROTEIN 1"/>
    <property type="match status" value="1"/>
</dbReference>
<dbReference type="InterPro" id="IPR001279">
    <property type="entry name" value="Metallo-B-lactamas"/>
</dbReference>
<dbReference type="GO" id="GO:0042781">
    <property type="term" value="F:3'-tRNA processing endoribonuclease activity"/>
    <property type="evidence" value="ECO:0007669"/>
    <property type="project" value="TreeGrafter"/>
</dbReference>
<organism evidence="3 4">
    <name type="scientific">Ignavigranum ruoffiae</name>
    <dbReference type="NCBI Taxonomy" id="89093"/>
    <lineage>
        <taxon>Bacteria</taxon>
        <taxon>Bacillati</taxon>
        <taxon>Bacillota</taxon>
        <taxon>Bacilli</taxon>
        <taxon>Lactobacillales</taxon>
        <taxon>Aerococcaceae</taxon>
        <taxon>Ignavigranum</taxon>
    </lineage>
</organism>
<protein>
    <submittedName>
        <fullName evidence="3">Ribonuclease BN, tRNA processing enzyme</fullName>
    </submittedName>
</protein>
<evidence type="ECO:0000313" key="3">
    <source>
        <dbReference type="EMBL" id="SEP91136.1"/>
    </source>
</evidence>
<evidence type="ECO:0000313" key="4">
    <source>
        <dbReference type="Proteomes" id="UP000198833"/>
    </source>
</evidence>
<dbReference type="Pfam" id="PF12706">
    <property type="entry name" value="Lactamase_B_2"/>
    <property type="match status" value="1"/>
</dbReference>
<dbReference type="SMART" id="SM00849">
    <property type="entry name" value="Lactamase_B"/>
    <property type="match status" value="1"/>
</dbReference>
<dbReference type="RefSeq" id="WP_092570815.1">
    <property type="nucleotide sequence ID" value="NZ_FOEN01000003.1"/>
</dbReference>
<gene>
    <name evidence="3" type="ORF">SAMN04488558_10371</name>
</gene>
<proteinExistence type="predicted"/>
<dbReference type="Proteomes" id="UP000198833">
    <property type="component" value="Unassembled WGS sequence"/>
</dbReference>
<sequence length="247" mass="27112">MMVLSLDILGFYGGFPVEGSAASGYLLTSDQAKVLIDCGSGSLLKLSHLQALHDLDAVIISHLHNDHVADLLTLDHALIVAKRRGLRQHPLSLYLPEQPHTIYQRFETEQFQLHSLSSINSFNILDLQMSVMSVRHTIPAYAIKISQGNKQWAYTGDTAYFPELISFVQGTDLLLSEATVSAESKHSSGRGHMSGQEAGELAQAAKVKRLVLTHLPSDGSHQAIKKAAQNMFQGPVHLASEQSHWQI</sequence>
<dbReference type="PANTHER" id="PTHR46018:SF4">
    <property type="entry name" value="METALLO-HYDROLASE YHFI-RELATED"/>
    <property type="match status" value="1"/>
</dbReference>
<evidence type="ECO:0000256" key="1">
    <source>
        <dbReference type="ARBA" id="ARBA00022833"/>
    </source>
</evidence>
<dbReference type="InterPro" id="IPR036866">
    <property type="entry name" value="RibonucZ/Hydroxyglut_hydro"/>
</dbReference>
<dbReference type="OrthoDB" id="9794898at2"/>
<dbReference type="Gene3D" id="3.60.15.10">
    <property type="entry name" value="Ribonuclease Z/Hydroxyacylglutathione hydrolase-like"/>
    <property type="match status" value="1"/>
</dbReference>
<dbReference type="STRING" id="89093.SAMN04488558_10371"/>
<name>A0A1H9BQC3_9LACT</name>
<keyword evidence="4" id="KW-1185">Reference proteome</keyword>